<sequence length="351" mass="39653">MLKFPRLWDNARYTGSMVMTTGGANIHSYSLEQAGIEDIFRASPEPGSYYRCPVSTPLHGKRHNQQKIPESVTFVSLDFSKVKSSPKQNVYRGMPAGKKIAPRRKNMDYYYVDKSFQKRIAKQSNTTWLRGLCAQPVEEIFTKYRKQSELKRQNTIMTRSFSTPGEKAILEGWESNSSKRLSSATSRSSLQSLTTQETTTPPLQVVSKPYRQNGSDGDVTRASSRVDANPHLTTPGETPRESGLAFNDSSPQNRQNKNLRESSSVPLNISPTVDDQYYDQFKRQYTRLPDIHKKSYSFQTRQRKYYSSPNLYSSPREPSPTFKGGLAPAQKLEASGALNCSLCAWDENADP</sequence>
<name>K1PKU3_MAGGI</name>
<dbReference type="HOGENOM" id="CLU_790504_0_0_1"/>
<feature type="compositionally biased region" description="Low complexity" evidence="1">
    <location>
        <begin position="175"/>
        <end position="200"/>
    </location>
</feature>
<proteinExistence type="predicted"/>
<feature type="compositionally biased region" description="Polar residues" evidence="1">
    <location>
        <begin position="247"/>
        <end position="268"/>
    </location>
</feature>
<dbReference type="EMBL" id="JH816103">
    <property type="protein sequence ID" value="EKC22343.1"/>
    <property type="molecule type" value="Genomic_DNA"/>
</dbReference>
<accession>K1PKU3</accession>
<evidence type="ECO:0000313" key="2">
    <source>
        <dbReference type="EMBL" id="EKC22343.1"/>
    </source>
</evidence>
<reference evidence="2" key="1">
    <citation type="journal article" date="2012" name="Nature">
        <title>The oyster genome reveals stress adaptation and complexity of shell formation.</title>
        <authorList>
            <person name="Zhang G."/>
            <person name="Fang X."/>
            <person name="Guo X."/>
            <person name="Li L."/>
            <person name="Luo R."/>
            <person name="Xu F."/>
            <person name="Yang P."/>
            <person name="Zhang L."/>
            <person name="Wang X."/>
            <person name="Qi H."/>
            <person name="Xiong Z."/>
            <person name="Que H."/>
            <person name="Xie Y."/>
            <person name="Holland P.W."/>
            <person name="Paps J."/>
            <person name="Zhu Y."/>
            <person name="Wu F."/>
            <person name="Chen Y."/>
            <person name="Wang J."/>
            <person name="Peng C."/>
            <person name="Meng J."/>
            <person name="Yang L."/>
            <person name="Liu J."/>
            <person name="Wen B."/>
            <person name="Zhang N."/>
            <person name="Huang Z."/>
            <person name="Zhu Q."/>
            <person name="Feng Y."/>
            <person name="Mount A."/>
            <person name="Hedgecock D."/>
            <person name="Xu Z."/>
            <person name="Liu Y."/>
            <person name="Domazet-Loso T."/>
            <person name="Du Y."/>
            <person name="Sun X."/>
            <person name="Zhang S."/>
            <person name="Liu B."/>
            <person name="Cheng P."/>
            <person name="Jiang X."/>
            <person name="Li J."/>
            <person name="Fan D."/>
            <person name="Wang W."/>
            <person name="Fu W."/>
            <person name="Wang T."/>
            <person name="Wang B."/>
            <person name="Zhang J."/>
            <person name="Peng Z."/>
            <person name="Li Y."/>
            <person name="Li N."/>
            <person name="Wang J."/>
            <person name="Chen M."/>
            <person name="He Y."/>
            <person name="Tan F."/>
            <person name="Song X."/>
            <person name="Zheng Q."/>
            <person name="Huang R."/>
            <person name="Yang H."/>
            <person name="Du X."/>
            <person name="Chen L."/>
            <person name="Yang M."/>
            <person name="Gaffney P.M."/>
            <person name="Wang S."/>
            <person name="Luo L."/>
            <person name="She Z."/>
            <person name="Ming Y."/>
            <person name="Huang W."/>
            <person name="Zhang S."/>
            <person name="Huang B."/>
            <person name="Zhang Y."/>
            <person name="Qu T."/>
            <person name="Ni P."/>
            <person name="Miao G."/>
            <person name="Wang J."/>
            <person name="Wang Q."/>
            <person name="Steinberg C.E."/>
            <person name="Wang H."/>
            <person name="Li N."/>
            <person name="Qian L."/>
            <person name="Zhang G."/>
            <person name="Li Y."/>
            <person name="Yang H."/>
            <person name="Liu X."/>
            <person name="Wang J."/>
            <person name="Yin Y."/>
            <person name="Wang J."/>
        </authorList>
    </citation>
    <scope>NUCLEOTIDE SEQUENCE [LARGE SCALE GENOMIC DNA]</scope>
    <source>
        <strain evidence="2">05x7-T-G4-1.051#20</strain>
    </source>
</reference>
<organism evidence="2">
    <name type="scientific">Magallana gigas</name>
    <name type="common">Pacific oyster</name>
    <name type="synonym">Crassostrea gigas</name>
    <dbReference type="NCBI Taxonomy" id="29159"/>
    <lineage>
        <taxon>Eukaryota</taxon>
        <taxon>Metazoa</taxon>
        <taxon>Spiralia</taxon>
        <taxon>Lophotrochozoa</taxon>
        <taxon>Mollusca</taxon>
        <taxon>Bivalvia</taxon>
        <taxon>Autobranchia</taxon>
        <taxon>Pteriomorphia</taxon>
        <taxon>Ostreida</taxon>
        <taxon>Ostreoidea</taxon>
        <taxon>Ostreidae</taxon>
        <taxon>Magallana</taxon>
    </lineage>
</organism>
<dbReference type="AlphaFoldDB" id="K1PKU3"/>
<dbReference type="InParanoid" id="K1PKU3"/>
<feature type="region of interest" description="Disordered" evidence="1">
    <location>
        <begin position="307"/>
        <end position="326"/>
    </location>
</feature>
<protein>
    <submittedName>
        <fullName evidence="2">Uncharacterized protein</fullName>
    </submittedName>
</protein>
<gene>
    <name evidence="2" type="ORF">CGI_10002432</name>
</gene>
<evidence type="ECO:0000256" key="1">
    <source>
        <dbReference type="SAM" id="MobiDB-lite"/>
    </source>
</evidence>
<feature type="region of interest" description="Disordered" evidence="1">
    <location>
        <begin position="174"/>
        <end position="268"/>
    </location>
</feature>